<comment type="subcellular location">
    <subcellularLocation>
        <location evidence="1">Membrane</location>
        <topology evidence="1">Multi-pass membrane protein</topology>
    </subcellularLocation>
</comment>
<dbReference type="OrthoDB" id="9986677at2759"/>
<dbReference type="VEuPathDB" id="FungiDB:PSTT_02921"/>
<evidence type="ECO:0000256" key="3">
    <source>
        <dbReference type="ARBA" id="ARBA00022448"/>
    </source>
</evidence>
<evidence type="ECO:0000256" key="2">
    <source>
        <dbReference type="ARBA" id="ARBA00008807"/>
    </source>
</evidence>
<feature type="transmembrane region" description="Helical" evidence="9">
    <location>
        <begin position="43"/>
        <end position="61"/>
    </location>
</feature>
<dbReference type="InterPro" id="IPR004813">
    <property type="entry name" value="OPT"/>
</dbReference>
<accession>A0A2S4UDR1</accession>
<reference evidence="11" key="2">
    <citation type="journal article" date="2018" name="BMC Genomics">
        <title>Genomic insights into host adaptation between the wheat stripe rust pathogen (Puccinia striiformis f. sp. tritici) and the barley stripe rust pathogen (Puccinia striiformis f. sp. hordei).</title>
        <authorList>
            <person name="Xia C."/>
            <person name="Wang M."/>
            <person name="Yin C."/>
            <person name="Cornejo O.E."/>
            <person name="Hulbert S.H."/>
            <person name="Chen X."/>
        </authorList>
    </citation>
    <scope>NUCLEOTIDE SEQUENCE [LARGE SCALE GENOMIC DNA]</scope>
    <source>
        <strain evidence="11">93TX-2</strain>
    </source>
</reference>
<keyword evidence="8 9" id="KW-0472">Membrane</keyword>
<evidence type="ECO:0000256" key="7">
    <source>
        <dbReference type="ARBA" id="ARBA00022989"/>
    </source>
</evidence>
<evidence type="ECO:0000256" key="6">
    <source>
        <dbReference type="ARBA" id="ARBA00022927"/>
    </source>
</evidence>
<keyword evidence="3" id="KW-0813">Transport</keyword>
<comment type="similarity">
    <text evidence="2">Belongs to the oligopeptide OPT transporter family.</text>
</comment>
<evidence type="ECO:0000256" key="8">
    <source>
        <dbReference type="ARBA" id="ARBA00023136"/>
    </source>
</evidence>
<evidence type="ECO:0000256" key="4">
    <source>
        <dbReference type="ARBA" id="ARBA00022692"/>
    </source>
</evidence>
<dbReference type="AlphaFoldDB" id="A0A2S4UDR1"/>
<reference evidence="11" key="3">
    <citation type="journal article" date="2018" name="Mol. Plant Microbe Interact.">
        <title>Genome sequence resources for the wheat stripe rust pathogen (Puccinia striiformis f. sp. tritici) and the barley stripe rust pathogen (Puccinia striiformis f. sp. hordei).</title>
        <authorList>
            <person name="Xia C."/>
            <person name="Wang M."/>
            <person name="Yin C."/>
            <person name="Cornejo O.E."/>
            <person name="Hulbert S.H."/>
            <person name="Chen X."/>
        </authorList>
    </citation>
    <scope>NUCLEOTIDE SEQUENCE [LARGE SCALE GENOMIC DNA]</scope>
    <source>
        <strain evidence="11">93TX-2</strain>
    </source>
</reference>
<evidence type="ECO:0000256" key="1">
    <source>
        <dbReference type="ARBA" id="ARBA00004141"/>
    </source>
</evidence>
<dbReference type="VEuPathDB" id="FungiDB:PSHT_15672"/>
<keyword evidence="6" id="KW-0653">Protein transport</keyword>
<keyword evidence="5" id="KW-0571">Peptide transport</keyword>
<dbReference type="GO" id="GO:0016020">
    <property type="term" value="C:membrane"/>
    <property type="evidence" value="ECO:0007669"/>
    <property type="project" value="UniProtKB-SubCell"/>
</dbReference>
<evidence type="ECO:0000313" key="10">
    <source>
        <dbReference type="EMBL" id="POV95417.1"/>
    </source>
</evidence>
<evidence type="ECO:0000313" key="11">
    <source>
        <dbReference type="Proteomes" id="UP000238274"/>
    </source>
</evidence>
<feature type="non-terminal residue" evidence="10">
    <location>
        <position position="142"/>
    </location>
</feature>
<keyword evidence="11" id="KW-1185">Reference proteome</keyword>
<proteinExistence type="inferred from homology"/>
<dbReference type="PANTHER" id="PTHR22601">
    <property type="entry name" value="ISP4 LIKE PROTEIN"/>
    <property type="match status" value="1"/>
</dbReference>
<evidence type="ECO:0008006" key="12">
    <source>
        <dbReference type="Google" id="ProtNLM"/>
    </source>
</evidence>
<protein>
    <recommendedName>
        <fullName evidence="12">OPT family small oligopeptide transporter</fullName>
    </recommendedName>
</protein>
<feature type="transmembrane region" description="Helical" evidence="9">
    <location>
        <begin position="94"/>
        <end position="117"/>
    </location>
</feature>
<evidence type="ECO:0000256" key="9">
    <source>
        <dbReference type="SAM" id="Phobius"/>
    </source>
</evidence>
<dbReference type="Pfam" id="PF03169">
    <property type="entry name" value="OPT"/>
    <property type="match status" value="1"/>
</dbReference>
<keyword evidence="7 9" id="KW-1133">Transmembrane helix</keyword>
<dbReference type="GO" id="GO:0035673">
    <property type="term" value="F:oligopeptide transmembrane transporter activity"/>
    <property type="evidence" value="ECO:0007669"/>
    <property type="project" value="InterPro"/>
</dbReference>
<organism evidence="10 11">
    <name type="scientific">Puccinia striiformis</name>
    <dbReference type="NCBI Taxonomy" id="27350"/>
    <lineage>
        <taxon>Eukaryota</taxon>
        <taxon>Fungi</taxon>
        <taxon>Dikarya</taxon>
        <taxon>Basidiomycota</taxon>
        <taxon>Pucciniomycotina</taxon>
        <taxon>Pucciniomycetes</taxon>
        <taxon>Pucciniales</taxon>
        <taxon>Pucciniaceae</taxon>
        <taxon>Puccinia</taxon>
    </lineage>
</organism>
<dbReference type="InterPro" id="IPR004648">
    <property type="entry name" value="Oligpept_transpt"/>
</dbReference>
<name>A0A2S4UDR1_9BASI</name>
<keyword evidence="4 9" id="KW-0812">Transmembrane</keyword>
<dbReference type="Proteomes" id="UP000238274">
    <property type="component" value="Unassembled WGS sequence"/>
</dbReference>
<sequence>MLDGTVVDPSGQWTGRKPEIFYSASVIWGLIGPLKFFSGQYRVLFWGFPIGALLPIVPWYMSRNNPKSDRRWVHAAFFSQYWALKYRPKWFEKYNYVLSSALDAGTSLNALAVYMLGLEGFHSWWNPTSDAVENIVNLDHKH</sequence>
<comment type="caution">
    <text evidence="10">The sequence shown here is derived from an EMBL/GenBank/DDBJ whole genome shotgun (WGS) entry which is preliminary data.</text>
</comment>
<reference evidence="10 11" key="1">
    <citation type="submission" date="2017-12" db="EMBL/GenBank/DDBJ databases">
        <title>Gene loss provides genomic basis for host adaptation in cereal stripe rust fungi.</title>
        <authorList>
            <person name="Xia C."/>
        </authorList>
    </citation>
    <scope>NUCLEOTIDE SEQUENCE [LARGE SCALE GENOMIC DNA]</scope>
    <source>
        <strain evidence="10 11">93TX-2</strain>
    </source>
</reference>
<gene>
    <name evidence="10" type="ORF">PSHT_15672</name>
</gene>
<dbReference type="GO" id="GO:0015031">
    <property type="term" value="P:protein transport"/>
    <property type="evidence" value="ECO:0007669"/>
    <property type="project" value="UniProtKB-KW"/>
</dbReference>
<dbReference type="EMBL" id="PKSM01000418">
    <property type="protein sequence ID" value="POV95417.1"/>
    <property type="molecule type" value="Genomic_DNA"/>
</dbReference>
<evidence type="ECO:0000256" key="5">
    <source>
        <dbReference type="ARBA" id="ARBA00022856"/>
    </source>
</evidence>